<comment type="subcellular location">
    <subcellularLocation>
        <location evidence="6">Cytoplasm</location>
    </subcellularLocation>
</comment>
<evidence type="ECO:0000256" key="4">
    <source>
        <dbReference type="ARBA" id="ARBA00022679"/>
    </source>
</evidence>
<evidence type="ECO:0000256" key="1">
    <source>
        <dbReference type="ARBA" id="ARBA00022490"/>
    </source>
</evidence>
<reference evidence="7 8" key="1">
    <citation type="submission" date="2023-07" db="EMBL/GenBank/DDBJ databases">
        <title>Sequencing the genomes of 1000 actinobacteria strains.</title>
        <authorList>
            <person name="Klenk H.-P."/>
        </authorList>
    </citation>
    <scope>NUCLEOTIDE SEQUENCE [LARGE SCALE GENOMIC DNA]</scope>
    <source>
        <strain evidence="7 8">DSM 14785</strain>
    </source>
</reference>
<keyword evidence="1 6" id="KW-0963">Cytoplasm</keyword>
<feature type="binding site" evidence="6">
    <location>
        <position position="83"/>
    </location>
    <ligand>
        <name>S-adenosyl-L-methionine</name>
        <dbReference type="ChEBI" id="CHEBI:59789"/>
    </ligand>
</feature>
<gene>
    <name evidence="6" type="primary">rsmG</name>
    <name evidence="7" type="ORF">JO380_001715</name>
</gene>
<dbReference type="PANTHER" id="PTHR31760:SF0">
    <property type="entry name" value="S-ADENOSYL-L-METHIONINE-DEPENDENT METHYLTRANSFERASES SUPERFAMILY PROTEIN"/>
    <property type="match status" value="1"/>
</dbReference>
<evidence type="ECO:0000313" key="8">
    <source>
        <dbReference type="Proteomes" id="UP001240250"/>
    </source>
</evidence>
<comment type="function">
    <text evidence="6">Specifically methylates the N7 position of a guanine in 16S rRNA.</text>
</comment>
<proteinExistence type="inferred from homology"/>
<name>A0ABU0GK88_9CELL</name>
<keyword evidence="8" id="KW-1185">Reference proteome</keyword>
<dbReference type="InterPro" id="IPR003682">
    <property type="entry name" value="rRNA_ssu_MeTfrase_G"/>
</dbReference>
<evidence type="ECO:0000313" key="7">
    <source>
        <dbReference type="EMBL" id="MDQ0425334.1"/>
    </source>
</evidence>
<dbReference type="Proteomes" id="UP001240250">
    <property type="component" value="Unassembled WGS sequence"/>
</dbReference>
<keyword evidence="5 6" id="KW-0949">S-adenosyl-L-methionine</keyword>
<comment type="caution">
    <text evidence="6">Lacks conserved residue(s) required for the propagation of feature annotation.</text>
</comment>
<organism evidence="7 8">
    <name type="scientific">Cellulomonas iranensis</name>
    <dbReference type="NCBI Taxonomy" id="76862"/>
    <lineage>
        <taxon>Bacteria</taxon>
        <taxon>Bacillati</taxon>
        <taxon>Actinomycetota</taxon>
        <taxon>Actinomycetes</taxon>
        <taxon>Micrococcales</taxon>
        <taxon>Cellulomonadaceae</taxon>
        <taxon>Cellulomonas</taxon>
    </lineage>
</organism>
<protein>
    <recommendedName>
        <fullName evidence="6">Ribosomal RNA small subunit methyltransferase G</fullName>
        <ecNumber evidence="6">2.1.1.-</ecNumber>
    </recommendedName>
    <alternativeName>
        <fullName evidence="6">16S rRNA 7-methylguanosine methyltransferase</fullName>
        <shortName evidence="6">16S rRNA m7G methyltransferase</shortName>
    </alternativeName>
</protein>
<dbReference type="GO" id="GO:0032259">
    <property type="term" value="P:methylation"/>
    <property type="evidence" value="ECO:0007669"/>
    <property type="project" value="UniProtKB-KW"/>
</dbReference>
<feature type="binding site" evidence="6">
    <location>
        <position position="88"/>
    </location>
    <ligand>
        <name>S-adenosyl-L-methionine</name>
        <dbReference type="ChEBI" id="CHEBI:59789"/>
    </ligand>
</feature>
<dbReference type="Gene3D" id="3.40.50.150">
    <property type="entry name" value="Vaccinia Virus protein VP39"/>
    <property type="match status" value="1"/>
</dbReference>
<evidence type="ECO:0000256" key="3">
    <source>
        <dbReference type="ARBA" id="ARBA00022603"/>
    </source>
</evidence>
<dbReference type="HAMAP" id="MF_00074">
    <property type="entry name" value="16SrRNA_methyltr_G"/>
    <property type="match status" value="1"/>
</dbReference>
<evidence type="ECO:0000256" key="2">
    <source>
        <dbReference type="ARBA" id="ARBA00022552"/>
    </source>
</evidence>
<keyword evidence="4 6" id="KW-0808">Transferase</keyword>
<dbReference type="Pfam" id="PF02527">
    <property type="entry name" value="GidB"/>
    <property type="match status" value="1"/>
</dbReference>
<dbReference type="RefSeq" id="WP_070319037.1">
    <property type="nucleotide sequence ID" value="NZ_JAUSVM010000001.1"/>
</dbReference>
<evidence type="ECO:0000256" key="6">
    <source>
        <dbReference type="HAMAP-Rule" id="MF_00074"/>
    </source>
</evidence>
<comment type="similarity">
    <text evidence="6">Belongs to the methyltransferase superfamily. RNA methyltransferase RsmG family.</text>
</comment>
<dbReference type="SUPFAM" id="SSF53335">
    <property type="entry name" value="S-adenosyl-L-methionine-dependent methyltransferases"/>
    <property type="match status" value="1"/>
</dbReference>
<dbReference type="NCBIfam" id="TIGR00138">
    <property type="entry name" value="rsmG_gidB"/>
    <property type="match status" value="1"/>
</dbReference>
<dbReference type="EMBL" id="JAUSVM010000001">
    <property type="protein sequence ID" value="MDQ0425334.1"/>
    <property type="molecule type" value="Genomic_DNA"/>
</dbReference>
<dbReference type="CDD" id="cd02440">
    <property type="entry name" value="AdoMet_MTases"/>
    <property type="match status" value="1"/>
</dbReference>
<dbReference type="PANTHER" id="PTHR31760">
    <property type="entry name" value="S-ADENOSYL-L-METHIONINE-DEPENDENT METHYLTRANSFERASES SUPERFAMILY PROTEIN"/>
    <property type="match status" value="1"/>
</dbReference>
<dbReference type="InterPro" id="IPR029063">
    <property type="entry name" value="SAM-dependent_MTases_sf"/>
</dbReference>
<evidence type="ECO:0000256" key="5">
    <source>
        <dbReference type="ARBA" id="ARBA00022691"/>
    </source>
</evidence>
<comment type="caution">
    <text evidence="7">The sequence shown here is derived from an EMBL/GenBank/DDBJ whole genome shotgun (WGS) entry which is preliminary data.</text>
</comment>
<dbReference type="EC" id="2.1.1.-" evidence="6"/>
<keyword evidence="3 6" id="KW-0489">Methyltransferase</keyword>
<keyword evidence="2 6" id="KW-0698">rRNA processing</keyword>
<sequence length="225" mass="24277">MQDQSPDLAANEPDPWDGDPRLPEFFADAWVAVRTFRDYLVEEGELRGLIGPREIPRLWERHLLNSAAVVPYLPQTGVVVDVGSGAGLPGIVVAAMLPDAEVVLVEPMERRVAWLNDVVARCALPNVEVRRARAQELDGAIEADAVTARAVAALDKLYRWTAPLVRDGGTVVAMKGARAEGELAAAAKAMRAVGLVDGRVHEAVTIPGTEPTRVVTAVRRVRGVR</sequence>
<feature type="binding site" evidence="6">
    <location>
        <begin position="134"/>
        <end position="135"/>
    </location>
    <ligand>
        <name>S-adenosyl-L-methionine</name>
        <dbReference type="ChEBI" id="CHEBI:59789"/>
    </ligand>
</feature>
<dbReference type="GO" id="GO:0008168">
    <property type="term" value="F:methyltransferase activity"/>
    <property type="evidence" value="ECO:0007669"/>
    <property type="project" value="UniProtKB-KW"/>
</dbReference>
<accession>A0ABU0GK88</accession>
<feature type="binding site" evidence="6">
    <location>
        <position position="149"/>
    </location>
    <ligand>
        <name>S-adenosyl-L-methionine</name>
        <dbReference type="ChEBI" id="CHEBI:59789"/>
    </ligand>
</feature>